<dbReference type="EMBL" id="JACAOA010000005">
    <property type="protein sequence ID" value="MBA5728688.1"/>
    <property type="molecule type" value="Genomic_DNA"/>
</dbReference>
<reference evidence="1 2" key="1">
    <citation type="submission" date="2020-06" db="EMBL/GenBank/DDBJ databases">
        <title>Reclassification of Facklamia ignava, Facklamia soureckii and Facklami tabacinasalis as Falseniella iganva gen. nov., comb. nov., Hutsoniella ignava gen. nov., comb. nov., and Ruoffia tabacinasalis gen. nov., comb. nov and description of Ruoffia haltotolerans sp. nov., isolated from hypersaline Inland Sea of Qatar.</title>
        <authorList>
            <person name="Fotedar R."/>
            <person name="Sankaranarayanan K."/>
            <person name="Lawson P."/>
            <person name="Caldwell M."/>
            <person name="Zeyara A."/>
            <person name="Al Malki A."/>
            <person name="Ali M."/>
        </authorList>
    </citation>
    <scope>NUCLEOTIDE SEQUENCE [LARGE SCALE GENOMIC DNA]</scope>
    <source>
        <strain evidence="1 2">INB8</strain>
    </source>
</reference>
<accession>A0A839A4J9</accession>
<name>A0A839A4J9_9LACT</name>
<sequence length="57" mass="6397">MIDTGFGDGDLRQYVDNLLDMSYDVICTHGHPDHAKARPIVLNGALYCSKRNELSFL</sequence>
<comment type="caution">
    <text evidence="1">The sequence shown here is derived from an EMBL/GenBank/DDBJ whole genome shotgun (WGS) entry which is preliminary data.</text>
</comment>
<protein>
    <recommendedName>
        <fullName evidence="3">Metallo-beta-lactamase domain-containing protein</fullName>
    </recommendedName>
</protein>
<dbReference type="Proteomes" id="UP000571018">
    <property type="component" value="Unassembled WGS sequence"/>
</dbReference>
<organism evidence="1 2">
    <name type="scientific">Ruoffia halotolerans</name>
    <dbReference type="NCBI Taxonomy" id="2748684"/>
    <lineage>
        <taxon>Bacteria</taxon>
        <taxon>Bacillati</taxon>
        <taxon>Bacillota</taxon>
        <taxon>Bacilli</taxon>
        <taxon>Lactobacillales</taxon>
        <taxon>Aerococcaceae</taxon>
        <taxon>Ruoffia</taxon>
    </lineage>
</organism>
<keyword evidence="2" id="KW-1185">Reference proteome</keyword>
<evidence type="ECO:0000313" key="1">
    <source>
        <dbReference type="EMBL" id="MBA5728688.1"/>
    </source>
</evidence>
<dbReference type="Gene3D" id="3.60.15.10">
    <property type="entry name" value="Ribonuclease Z/Hydroxyacylglutathione hydrolase-like"/>
    <property type="match status" value="1"/>
</dbReference>
<dbReference type="AlphaFoldDB" id="A0A839A4J9"/>
<gene>
    <name evidence="1" type="ORF">HW423_02690</name>
</gene>
<dbReference type="InterPro" id="IPR036866">
    <property type="entry name" value="RibonucZ/Hydroxyglut_hydro"/>
</dbReference>
<evidence type="ECO:0000313" key="2">
    <source>
        <dbReference type="Proteomes" id="UP000571018"/>
    </source>
</evidence>
<evidence type="ECO:0008006" key="3">
    <source>
        <dbReference type="Google" id="ProtNLM"/>
    </source>
</evidence>
<proteinExistence type="predicted"/>
<dbReference type="SUPFAM" id="SSF56281">
    <property type="entry name" value="Metallo-hydrolase/oxidoreductase"/>
    <property type="match status" value="1"/>
</dbReference>